<evidence type="ECO:0000313" key="1">
    <source>
        <dbReference type="EMBL" id="CEK78817.1"/>
    </source>
</evidence>
<organism evidence="1">
    <name type="scientific">Arion vulgaris</name>
    <dbReference type="NCBI Taxonomy" id="1028688"/>
    <lineage>
        <taxon>Eukaryota</taxon>
        <taxon>Metazoa</taxon>
        <taxon>Spiralia</taxon>
        <taxon>Lophotrochozoa</taxon>
        <taxon>Mollusca</taxon>
        <taxon>Gastropoda</taxon>
        <taxon>Heterobranchia</taxon>
        <taxon>Euthyneura</taxon>
        <taxon>Panpulmonata</taxon>
        <taxon>Eupulmonata</taxon>
        <taxon>Stylommatophora</taxon>
        <taxon>Helicina</taxon>
        <taxon>Arionoidea</taxon>
        <taxon>Arionidae</taxon>
        <taxon>Arion</taxon>
    </lineage>
</organism>
<sequence>MTSSKCFPLALNADVCLAVADIHKHGLLNSNFSLLNFYVEHISSLTFCREQNILC</sequence>
<gene>
    <name evidence="1" type="primary">ORF112044</name>
</gene>
<name>A0A0B7ADV4_9EUPU</name>
<reference evidence="1" key="1">
    <citation type="submission" date="2014-12" db="EMBL/GenBank/DDBJ databases">
        <title>Insight into the proteome of Arion vulgaris.</title>
        <authorList>
            <person name="Aradska J."/>
            <person name="Bulat T."/>
            <person name="Smidak R."/>
            <person name="Sarate P."/>
            <person name="Gangsoo J."/>
            <person name="Sialana F."/>
            <person name="Bilban M."/>
            <person name="Lubec G."/>
        </authorList>
    </citation>
    <scope>NUCLEOTIDE SEQUENCE</scope>
    <source>
        <tissue evidence="1">Skin</tissue>
    </source>
</reference>
<dbReference type="EMBL" id="HACG01031952">
    <property type="protein sequence ID" value="CEK78817.1"/>
    <property type="molecule type" value="Transcribed_RNA"/>
</dbReference>
<accession>A0A0B7ADV4</accession>
<protein>
    <submittedName>
        <fullName evidence="1">Uncharacterized protein</fullName>
    </submittedName>
</protein>
<dbReference type="AlphaFoldDB" id="A0A0B7ADV4"/>
<proteinExistence type="predicted"/>